<name>A0A0D2NF90_HYPSF</name>
<proteinExistence type="predicted"/>
<accession>A0A0D2NF90</accession>
<organism evidence="2 3">
    <name type="scientific">Hypholoma sublateritium (strain FD-334 SS-4)</name>
    <dbReference type="NCBI Taxonomy" id="945553"/>
    <lineage>
        <taxon>Eukaryota</taxon>
        <taxon>Fungi</taxon>
        <taxon>Dikarya</taxon>
        <taxon>Basidiomycota</taxon>
        <taxon>Agaricomycotina</taxon>
        <taxon>Agaricomycetes</taxon>
        <taxon>Agaricomycetidae</taxon>
        <taxon>Agaricales</taxon>
        <taxon>Agaricineae</taxon>
        <taxon>Strophariaceae</taxon>
        <taxon>Hypholoma</taxon>
    </lineage>
</organism>
<gene>
    <name evidence="2" type="ORF">HYPSUDRAFT_391821</name>
</gene>
<evidence type="ECO:0000256" key="1">
    <source>
        <dbReference type="SAM" id="MobiDB-lite"/>
    </source>
</evidence>
<sequence>MARTRNNPSCDKPVQQHSDDALQSKTTTKDISKAKRTRDTTSNAAEESQQQPNPKKPRTVTKPAPASPARPPEKPARRSARATVQNKAPAVGQKRKRRTKAEIAADKTAAEAAAAMEKKRLEEVALEKQRRITQMNLDEDIDRMEVETRTIRKFSDLDRILESDEEEFAGYNDMLNLSSSSEEAPEAPEDDFEALKVSILHCVIIIQN</sequence>
<feature type="compositionally biased region" description="Basic and acidic residues" evidence="1">
    <location>
        <begin position="17"/>
        <end position="39"/>
    </location>
</feature>
<feature type="compositionally biased region" description="Polar residues" evidence="1">
    <location>
        <begin position="40"/>
        <end position="53"/>
    </location>
</feature>
<feature type="region of interest" description="Disordered" evidence="1">
    <location>
        <begin position="1"/>
        <end position="106"/>
    </location>
</feature>
<dbReference type="Proteomes" id="UP000054270">
    <property type="component" value="Unassembled WGS sequence"/>
</dbReference>
<dbReference type="EMBL" id="KN817648">
    <property type="protein sequence ID" value="KJA15336.1"/>
    <property type="molecule type" value="Genomic_DNA"/>
</dbReference>
<reference evidence="3" key="1">
    <citation type="submission" date="2014-04" db="EMBL/GenBank/DDBJ databases">
        <title>Evolutionary Origins and Diversification of the Mycorrhizal Mutualists.</title>
        <authorList>
            <consortium name="DOE Joint Genome Institute"/>
            <consortium name="Mycorrhizal Genomics Consortium"/>
            <person name="Kohler A."/>
            <person name="Kuo A."/>
            <person name="Nagy L.G."/>
            <person name="Floudas D."/>
            <person name="Copeland A."/>
            <person name="Barry K.W."/>
            <person name="Cichocki N."/>
            <person name="Veneault-Fourrey C."/>
            <person name="LaButti K."/>
            <person name="Lindquist E.A."/>
            <person name="Lipzen A."/>
            <person name="Lundell T."/>
            <person name="Morin E."/>
            <person name="Murat C."/>
            <person name="Riley R."/>
            <person name="Ohm R."/>
            <person name="Sun H."/>
            <person name="Tunlid A."/>
            <person name="Henrissat B."/>
            <person name="Grigoriev I.V."/>
            <person name="Hibbett D.S."/>
            <person name="Martin F."/>
        </authorList>
    </citation>
    <scope>NUCLEOTIDE SEQUENCE [LARGE SCALE GENOMIC DNA]</scope>
    <source>
        <strain evidence="3">FD-334 SS-4</strain>
    </source>
</reference>
<dbReference type="AlphaFoldDB" id="A0A0D2NF90"/>
<protein>
    <submittedName>
        <fullName evidence="2">Uncharacterized protein</fullName>
    </submittedName>
</protein>
<evidence type="ECO:0000313" key="2">
    <source>
        <dbReference type="EMBL" id="KJA15336.1"/>
    </source>
</evidence>
<keyword evidence="3" id="KW-1185">Reference proteome</keyword>
<evidence type="ECO:0000313" key="3">
    <source>
        <dbReference type="Proteomes" id="UP000054270"/>
    </source>
</evidence>